<accession>A0A8C2SM73</accession>
<evidence type="ECO:0000256" key="5">
    <source>
        <dbReference type="ARBA" id="ARBA00022824"/>
    </source>
</evidence>
<keyword evidence="6 12" id="KW-1133">Transmembrane helix</keyword>
<evidence type="ECO:0000313" key="14">
    <source>
        <dbReference type="Proteomes" id="UP000694412"/>
    </source>
</evidence>
<feature type="transmembrane region" description="Helical" evidence="12">
    <location>
        <begin position="313"/>
        <end position="335"/>
    </location>
</feature>
<evidence type="ECO:0000256" key="3">
    <source>
        <dbReference type="ARBA" id="ARBA00017467"/>
    </source>
</evidence>
<protein>
    <recommendedName>
        <fullName evidence="3">UDP-N-acetylglucosamine transferase subunit ALG14</fullName>
    </recommendedName>
    <alternativeName>
        <fullName evidence="10">Asparagine-linked glycosylation 14 homolog</fullName>
    </alternativeName>
    <alternativeName>
        <fullName evidence="9">UDP-N-acetylglucosamine transferase subunit alg14</fullName>
    </alternativeName>
</protein>
<dbReference type="Gene3D" id="3.40.50.2000">
    <property type="entry name" value="Glycogen Phosphorylase B"/>
    <property type="match status" value="1"/>
</dbReference>
<dbReference type="FunFam" id="3.40.50.2000:FF:000098">
    <property type="entry name" value="UDP-N-acetylglucosamine transferase subunit ALG14 homolog"/>
    <property type="match status" value="1"/>
</dbReference>
<dbReference type="InterPro" id="IPR013969">
    <property type="entry name" value="Oligosacch_biosynth_Alg14"/>
</dbReference>
<keyword evidence="5" id="KW-0256">Endoplasmic reticulum</keyword>
<evidence type="ECO:0000256" key="11">
    <source>
        <dbReference type="SAM" id="MobiDB-lite"/>
    </source>
</evidence>
<name>A0A8C2SM73_COTJA</name>
<gene>
    <name evidence="13" type="primary">ALG14</name>
</gene>
<reference evidence="13" key="2">
    <citation type="submission" date="2025-08" db="UniProtKB">
        <authorList>
            <consortium name="Ensembl"/>
        </authorList>
    </citation>
    <scope>IDENTIFICATION</scope>
</reference>
<proteinExistence type="inferred from homology"/>
<dbReference type="PANTHER" id="PTHR12154">
    <property type="entry name" value="GLYCOSYL TRANSFERASE-RELATED"/>
    <property type="match status" value="1"/>
</dbReference>
<evidence type="ECO:0000256" key="1">
    <source>
        <dbReference type="ARBA" id="ARBA00004389"/>
    </source>
</evidence>
<dbReference type="Ensembl" id="ENSCJPT00005000629.1">
    <property type="protein sequence ID" value="ENSCJPP00005000329.1"/>
    <property type="gene ID" value="ENSCJPG00005000415.1"/>
</dbReference>
<evidence type="ECO:0000313" key="13">
    <source>
        <dbReference type="Ensembl" id="ENSCJPP00005000329.1"/>
    </source>
</evidence>
<evidence type="ECO:0000256" key="8">
    <source>
        <dbReference type="ARBA" id="ARBA00063014"/>
    </source>
</evidence>
<evidence type="ECO:0000256" key="2">
    <source>
        <dbReference type="ARBA" id="ARBA00009731"/>
    </source>
</evidence>
<keyword evidence="14" id="KW-1185">Reference proteome</keyword>
<reference evidence="13" key="1">
    <citation type="submission" date="2015-11" db="EMBL/GenBank/DDBJ databases">
        <authorList>
            <consortium name="International Coturnix japonica Genome Analysis Consortium"/>
            <person name="Warren W."/>
            <person name="Burt D.W."/>
            <person name="Antin P.B."/>
            <person name="Lanford R."/>
            <person name="Gros J."/>
            <person name="Wilson R.K."/>
        </authorList>
    </citation>
    <scope>NUCLEOTIDE SEQUENCE [LARGE SCALE GENOMIC DNA]</scope>
</reference>
<comment type="subunit">
    <text evidence="8">Forms with ALG13 the active heterodimeric UDP-N-acetylglucosamine transferase complex.</text>
</comment>
<dbReference type="GeneTree" id="ENSGT00390000002579"/>
<keyword evidence="4 12" id="KW-0812">Transmembrane</keyword>
<feature type="region of interest" description="Disordered" evidence="11">
    <location>
        <begin position="69"/>
        <end position="166"/>
    </location>
</feature>
<evidence type="ECO:0000256" key="9">
    <source>
        <dbReference type="ARBA" id="ARBA00067533"/>
    </source>
</evidence>
<feature type="transmembrane region" description="Helical" evidence="12">
    <location>
        <begin position="181"/>
        <end position="201"/>
    </location>
</feature>
<sequence length="389" mass="42763">MLKRWEEYRSATTRFIQKYRAEALEQIKPRTVNGSKTLLSLLHASSYAMEVPVCTYLSCSLLRASLSSARVSRGTRAPGSAHRYIRSRGPTAAGQRRSSAGSAPAALTHRPAGTRPGPARPGPAPPQPLVAPRSAAVPGSVRPRGGLGRAGRRLPGGAAARGGERSGRAMQPWFPLQGGTGTFLLLLLLLLPLLLVPWALLARRRRGRRTRPLRLLVVAGSGGHTTEILRLLSCLSESYSPRCYILADSDKMSEAKIRSFEQKRAERFSNSQFTLDRIPRSREVRQSWTSSVVTTAYSILYSLPLTYKLKPDLILCNGPGTCVPVCISALLLGLLGMKRAIIVYVESICRVETLSLSGKILYYFSDYFIVQWPALKEKYPKSVYLGRIV</sequence>
<evidence type="ECO:0000256" key="7">
    <source>
        <dbReference type="ARBA" id="ARBA00023136"/>
    </source>
</evidence>
<keyword evidence="7 12" id="KW-0472">Membrane</keyword>
<evidence type="ECO:0000256" key="10">
    <source>
        <dbReference type="ARBA" id="ARBA00075041"/>
    </source>
</evidence>
<evidence type="ECO:0000256" key="6">
    <source>
        <dbReference type="ARBA" id="ARBA00022989"/>
    </source>
</evidence>
<feature type="compositionally biased region" description="Pro residues" evidence="11">
    <location>
        <begin position="118"/>
        <end position="129"/>
    </location>
</feature>
<evidence type="ECO:0000256" key="4">
    <source>
        <dbReference type="ARBA" id="ARBA00022692"/>
    </source>
</evidence>
<feature type="compositionally biased region" description="Low complexity" evidence="11">
    <location>
        <begin position="92"/>
        <end position="117"/>
    </location>
</feature>
<dbReference type="GO" id="GO:0043541">
    <property type="term" value="C:UDP-N-acetylglucosamine transferase complex"/>
    <property type="evidence" value="ECO:0007669"/>
    <property type="project" value="TreeGrafter"/>
</dbReference>
<dbReference type="GO" id="GO:0006488">
    <property type="term" value="P:dolichol-linked oligosaccharide biosynthetic process"/>
    <property type="evidence" value="ECO:0007669"/>
    <property type="project" value="InterPro"/>
</dbReference>
<dbReference type="GO" id="GO:0004577">
    <property type="term" value="F:N-acetylglucosaminyldiphosphodolichol N-acetylglucosaminyltransferase activity"/>
    <property type="evidence" value="ECO:0007669"/>
    <property type="project" value="TreeGrafter"/>
</dbReference>
<comment type="subcellular location">
    <subcellularLocation>
        <location evidence="1">Endoplasmic reticulum membrane</location>
        <topology evidence="1">Single-pass membrane protein</topology>
    </subcellularLocation>
</comment>
<comment type="similarity">
    <text evidence="2">Belongs to the ALG14 family.</text>
</comment>
<organism evidence="13 14">
    <name type="scientific">Coturnix japonica</name>
    <name type="common">Japanese quail</name>
    <name type="synonym">Coturnix coturnix japonica</name>
    <dbReference type="NCBI Taxonomy" id="93934"/>
    <lineage>
        <taxon>Eukaryota</taxon>
        <taxon>Metazoa</taxon>
        <taxon>Chordata</taxon>
        <taxon>Craniata</taxon>
        <taxon>Vertebrata</taxon>
        <taxon>Euteleostomi</taxon>
        <taxon>Archelosauria</taxon>
        <taxon>Archosauria</taxon>
        <taxon>Dinosauria</taxon>
        <taxon>Saurischia</taxon>
        <taxon>Theropoda</taxon>
        <taxon>Coelurosauria</taxon>
        <taxon>Aves</taxon>
        <taxon>Neognathae</taxon>
        <taxon>Galloanserae</taxon>
        <taxon>Galliformes</taxon>
        <taxon>Phasianidae</taxon>
        <taxon>Perdicinae</taxon>
        <taxon>Coturnix</taxon>
    </lineage>
</organism>
<dbReference type="Proteomes" id="UP000694412">
    <property type="component" value="Chromosome 8"/>
</dbReference>
<dbReference type="AlphaFoldDB" id="A0A8C2SM73"/>
<dbReference type="PANTHER" id="PTHR12154:SF4">
    <property type="entry name" value="UDP-N-ACETYLGLUCOSAMINE TRANSFERASE SUBUNIT ALG14 HOMOLOG"/>
    <property type="match status" value="1"/>
</dbReference>
<evidence type="ECO:0000256" key="12">
    <source>
        <dbReference type="SAM" id="Phobius"/>
    </source>
</evidence>
<dbReference type="Pfam" id="PF08660">
    <property type="entry name" value="Alg14"/>
    <property type="match status" value="1"/>
</dbReference>
<reference evidence="13" key="3">
    <citation type="submission" date="2025-09" db="UniProtKB">
        <authorList>
            <consortium name="Ensembl"/>
        </authorList>
    </citation>
    <scope>IDENTIFICATION</scope>
</reference>